<dbReference type="EMBL" id="CADIJR010000006">
    <property type="protein sequence ID" value="CAB3633132.1"/>
    <property type="molecule type" value="Genomic_DNA"/>
</dbReference>
<evidence type="ECO:0008006" key="6">
    <source>
        <dbReference type="Google" id="ProtNLM"/>
    </source>
</evidence>
<dbReference type="Proteomes" id="UP000507979">
    <property type="component" value="Unassembled WGS sequence"/>
</dbReference>
<evidence type="ECO:0000256" key="2">
    <source>
        <dbReference type="ARBA" id="ARBA00023002"/>
    </source>
</evidence>
<dbReference type="AlphaFoldDB" id="A0A6J4ZK71"/>
<dbReference type="RefSeq" id="WP_054431367.1">
    <property type="nucleotide sequence ID" value="NZ_CADIJR010000006.1"/>
</dbReference>
<dbReference type="Gene3D" id="3.40.50.720">
    <property type="entry name" value="NAD(P)-binding Rossmann-like Domain"/>
    <property type="match status" value="1"/>
</dbReference>
<dbReference type="PRINTS" id="PR00081">
    <property type="entry name" value="GDHRDH"/>
</dbReference>
<dbReference type="PANTHER" id="PTHR44196">
    <property type="entry name" value="DEHYDROGENASE/REDUCTASE SDR FAMILY MEMBER 7B"/>
    <property type="match status" value="1"/>
</dbReference>
<keyword evidence="5" id="KW-1185">Reference proteome</keyword>
<dbReference type="InterPro" id="IPR036291">
    <property type="entry name" value="NAD(P)-bd_dom_sf"/>
</dbReference>
<evidence type="ECO:0000313" key="5">
    <source>
        <dbReference type="Proteomes" id="UP000507979"/>
    </source>
</evidence>
<keyword evidence="2" id="KW-0560">Oxidoreductase</keyword>
<evidence type="ECO:0000313" key="4">
    <source>
        <dbReference type="EMBL" id="CAB3633132.1"/>
    </source>
</evidence>
<comment type="similarity">
    <text evidence="1 3">Belongs to the short-chain dehydrogenases/reductases (SDR) family.</text>
</comment>
<name>A0A6J4ZK71_9BURK</name>
<reference evidence="4 5" key="1">
    <citation type="submission" date="2020-04" db="EMBL/GenBank/DDBJ databases">
        <authorList>
            <person name="De Canck E."/>
        </authorList>
    </citation>
    <scope>NUCLEOTIDE SEQUENCE [LARGE SCALE GENOMIC DNA]</scope>
    <source>
        <strain evidence="4 5">LMG 26845</strain>
    </source>
</reference>
<dbReference type="InterPro" id="IPR020904">
    <property type="entry name" value="Sc_DH/Rdtase_CS"/>
</dbReference>
<dbReference type="PANTHER" id="PTHR44196:SF1">
    <property type="entry name" value="DEHYDROGENASE_REDUCTASE SDR FAMILY MEMBER 7B"/>
    <property type="match status" value="1"/>
</dbReference>
<dbReference type="GeneID" id="92896937"/>
<dbReference type="GO" id="GO:0016491">
    <property type="term" value="F:oxidoreductase activity"/>
    <property type="evidence" value="ECO:0007669"/>
    <property type="project" value="UniProtKB-KW"/>
</dbReference>
<evidence type="ECO:0000256" key="1">
    <source>
        <dbReference type="ARBA" id="ARBA00006484"/>
    </source>
</evidence>
<protein>
    <recommendedName>
        <fullName evidence="6">Oxidoreductase</fullName>
    </recommendedName>
</protein>
<organism evidence="4 5">
    <name type="scientific">Achromobacter insuavis</name>
    <dbReference type="NCBI Taxonomy" id="1287735"/>
    <lineage>
        <taxon>Bacteria</taxon>
        <taxon>Pseudomonadati</taxon>
        <taxon>Pseudomonadota</taxon>
        <taxon>Betaproteobacteria</taxon>
        <taxon>Burkholderiales</taxon>
        <taxon>Alcaligenaceae</taxon>
        <taxon>Achromobacter</taxon>
    </lineage>
</organism>
<gene>
    <name evidence="4" type="ORF">LMG26845_01090</name>
</gene>
<evidence type="ECO:0000256" key="3">
    <source>
        <dbReference type="RuleBase" id="RU000363"/>
    </source>
</evidence>
<dbReference type="GO" id="GO:0016020">
    <property type="term" value="C:membrane"/>
    <property type="evidence" value="ECO:0007669"/>
    <property type="project" value="TreeGrafter"/>
</dbReference>
<sequence>MNLSGNTILITGGTSGIGLELARQFLAAGNTVLVTGRSEARLAEARNAFPALHTFVCDQSDPASIASACATISQRFPSLNVLINNAGIGLKLNLNETDRPLPDLENEIRTNLIGPIQLINQLLPVLKRQQSATIVNVTSGLAFVPLALKPIYSATKAAMHSYTQSLRAQLRHSSVKVVELAPPAIDTAFNKGQEDMNSAMLMDVAKFGRAALRGLRKGQDEVLPGASRLIRFIGRINPRAVLRRSDAEQMGRQ</sequence>
<dbReference type="SUPFAM" id="SSF51735">
    <property type="entry name" value="NAD(P)-binding Rossmann-fold domains"/>
    <property type="match status" value="1"/>
</dbReference>
<dbReference type="PRINTS" id="PR00080">
    <property type="entry name" value="SDRFAMILY"/>
</dbReference>
<accession>A0A6J4ZK71</accession>
<dbReference type="Pfam" id="PF00106">
    <property type="entry name" value="adh_short"/>
    <property type="match status" value="1"/>
</dbReference>
<dbReference type="PROSITE" id="PS00061">
    <property type="entry name" value="ADH_SHORT"/>
    <property type="match status" value="1"/>
</dbReference>
<dbReference type="InterPro" id="IPR002347">
    <property type="entry name" value="SDR_fam"/>
</dbReference>
<proteinExistence type="inferred from homology"/>